<comment type="catalytic activity">
    <reaction evidence="10">
        <text>O-phospho-L-seryl-[protein] + H2O = L-seryl-[protein] + phosphate</text>
        <dbReference type="Rhea" id="RHEA:20629"/>
        <dbReference type="Rhea" id="RHEA-COMP:9863"/>
        <dbReference type="Rhea" id="RHEA-COMP:11604"/>
        <dbReference type="ChEBI" id="CHEBI:15377"/>
        <dbReference type="ChEBI" id="CHEBI:29999"/>
        <dbReference type="ChEBI" id="CHEBI:43474"/>
        <dbReference type="ChEBI" id="CHEBI:83421"/>
        <dbReference type="EC" id="3.1.3.16"/>
    </reaction>
</comment>
<evidence type="ECO:0000313" key="17">
    <source>
        <dbReference type="EMBL" id="KAK4709460.1"/>
    </source>
</evidence>
<dbReference type="InterPro" id="IPR004843">
    <property type="entry name" value="Calcineurin-like_PHP"/>
</dbReference>
<feature type="compositionally biased region" description="Polar residues" evidence="15">
    <location>
        <begin position="16"/>
        <end position="31"/>
    </location>
</feature>
<dbReference type="GO" id="GO:0005886">
    <property type="term" value="C:plasma membrane"/>
    <property type="evidence" value="ECO:0007669"/>
    <property type="project" value="UniProtKB-ARBA"/>
</dbReference>
<keyword evidence="18" id="KW-1185">Reference proteome</keyword>
<keyword evidence="5" id="KW-0677">Repeat</keyword>
<dbReference type="FunFam" id="2.120.10.80:FF:000139">
    <property type="entry name" value="Serine/threonine-protein phosphatase"/>
    <property type="match status" value="1"/>
</dbReference>
<name>A0AAV9KAB9_9SOLN</name>
<dbReference type="InterPro" id="IPR012391">
    <property type="entry name" value="Ser/Thr_prot_Pase_BSU1"/>
</dbReference>
<feature type="domain" description="Serine/threonine specific protein phosphatases" evidence="16">
    <location>
        <begin position="763"/>
        <end position="768"/>
    </location>
</feature>
<dbReference type="GO" id="GO:0009742">
    <property type="term" value="P:brassinosteroid mediated signaling pathway"/>
    <property type="evidence" value="ECO:0007669"/>
    <property type="project" value="InterPro"/>
</dbReference>
<keyword evidence="9 13" id="KW-0539">Nucleus</keyword>
<dbReference type="PIRSF" id="PIRSF036363">
    <property type="entry name" value="PPP_BSU1"/>
    <property type="match status" value="1"/>
</dbReference>
<comment type="function">
    <text evidence="12">Phosphatase involved in elongation process, probably by acting as a regulator of brassinolide signaling.</text>
</comment>
<dbReference type="CDD" id="cd07419">
    <property type="entry name" value="MPP_Bsu1_C"/>
    <property type="match status" value="1"/>
</dbReference>
<evidence type="ECO:0000256" key="12">
    <source>
        <dbReference type="ARBA" id="ARBA00059628"/>
    </source>
</evidence>
<dbReference type="InterPro" id="IPR011498">
    <property type="entry name" value="Kelch_2"/>
</dbReference>
<comment type="caution">
    <text evidence="17">The sequence shown here is derived from an EMBL/GenBank/DDBJ whole genome shotgun (WGS) entry which is preliminary data.</text>
</comment>
<evidence type="ECO:0000256" key="9">
    <source>
        <dbReference type="ARBA" id="ARBA00023242"/>
    </source>
</evidence>
<dbReference type="InterPro" id="IPR041758">
    <property type="entry name" value="MPP_BSL_C"/>
</dbReference>
<organism evidence="17 18">
    <name type="scientific">Solanum pinnatisectum</name>
    <name type="common">tansyleaf nightshade</name>
    <dbReference type="NCBI Taxonomy" id="50273"/>
    <lineage>
        <taxon>Eukaryota</taxon>
        <taxon>Viridiplantae</taxon>
        <taxon>Streptophyta</taxon>
        <taxon>Embryophyta</taxon>
        <taxon>Tracheophyta</taxon>
        <taxon>Spermatophyta</taxon>
        <taxon>Magnoliopsida</taxon>
        <taxon>eudicotyledons</taxon>
        <taxon>Gunneridae</taxon>
        <taxon>Pentapetalae</taxon>
        <taxon>asterids</taxon>
        <taxon>lamiids</taxon>
        <taxon>Solanales</taxon>
        <taxon>Solanaceae</taxon>
        <taxon>Solanoideae</taxon>
        <taxon>Solaneae</taxon>
        <taxon>Solanum</taxon>
    </lineage>
</organism>
<dbReference type="SUPFAM" id="SSF56300">
    <property type="entry name" value="Metallo-dependent phosphatases"/>
    <property type="match status" value="1"/>
</dbReference>
<keyword evidence="7 13" id="KW-0904">Protein phosphatase</keyword>
<evidence type="ECO:0000256" key="11">
    <source>
        <dbReference type="ARBA" id="ARBA00048336"/>
    </source>
</evidence>
<dbReference type="Gene3D" id="2.120.10.80">
    <property type="entry name" value="Kelch-type beta propeller"/>
    <property type="match status" value="3"/>
</dbReference>
<dbReference type="InterPro" id="IPR029052">
    <property type="entry name" value="Metallo-depent_PP-like"/>
</dbReference>
<evidence type="ECO:0000256" key="3">
    <source>
        <dbReference type="ARBA" id="ARBA00022441"/>
    </source>
</evidence>
<comment type="subcellular location">
    <subcellularLocation>
        <location evidence="1 13">Nucleus</location>
    </subcellularLocation>
</comment>
<keyword evidence="4 13" id="KW-0479">Metal-binding</keyword>
<evidence type="ECO:0000256" key="10">
    <source>
        <dbReference type="ARBA" id="ARBA00047761"/>
    </source>
</evidence>
<dbReference type="PRINTS" id="PR00114">
    <property type="entry name" value="STPHPHTASE"/>
</dbReference>
<dbReference type="SMART" id="SM00156">
    <property type="entry name" value="PP2Ac"/>
    <property type="match status" value="1"/>
</dbReference>
<evidence type="ECO:0000256" key="15">
    <source>
        <dbReference type="SAM" id="MobiDB-lite"/>
    </source>
</evidence>
<dbReference type="PANTHER" id="PTHR46422:SF10">
    <property type="entry name" value="SERINE_THREONINE-PROTEIN PHOSPHATASE"/>
    <property type="match status" value="1"/>
</dbReference>
<keyword evidence="3" id="KW-0880">Kelch repeat</keyword>
<dbReference type="AlphaFoldDB" id="A0AAV9KAB9"/>
<evidence type="ECO:0000256" key="14">
    <source>
        <dbReference type="RuleBase" id="RU004273"/>
    </source>
</evidence>
<evidence type="ECO:0000256" key="2">
    <source>
        <dbReference type="ARBA" id="ARBA00005671"/>
    </source>
</evidence>
<comment type="cofactor">
    <cofactor evidence="13">
        <name>Mn(2+)</name>
        <dbReference type="ChEBI" id="CHEBI:29035"/>
    </cofactor>
    <text evidence="13">Binds 2 manganese ions per subunit.</text>
</comment>
<keyword evidence="6 13" id="KW-0378">Hydrolase</keyword>
<proteinExistence type="inferred from homology"/>
<dbReference type="FunFam" id="3.60.21.10:FF:000008">
    <property type="entry name" value="Serine/threonine-protein phosphatase"/>
    <property type="match status" value="1"/>
</dbReference>
<evidence type="ECO:0000256" key="6">
    <source>
        <dbReference type="ARBA" id="ARBA00022801"/>
    </source>
</evidence>
<dbReference type="Pfam" id="PF24681">
    <property type="entry name" value="Kelch_KLHDC2_KLHL20_DRC7"/>
    <property type="match status" value="1"/>
</dbReference>
<feature type="compositionally biased region" description="Polar residues" evidence="15">
    <location>
        <begin position="562"/>
        <end position="579"/>
    </location>
</feature>
<evidence type="ECO:0000256" key="8">
    <source>
        <dbReference type="ARBA" id="ARBA00023211"/>
    </source>
</evidence>
<dbReference type="FunFam" id="2.120.10.80:FF:000042">
    <property type="entry name" value="Serine/threonine-protein phosphatase"/>
    <property type="match status" value="1"/>
</dbReference>
<dbReference type="InterPro" id="IPR006186">
    <property type="entry name" value="Ser/Thr-sp_prot-phosphatase"/>
</dbReference>
<dbReference type="InterPro" id="IPR015915">
    <property type="entry name" value="Kelch-typ_b-propeller"/>
</dbReference>
<dbReference type="EC" id="3.1.3.16" evidence="13 14"/>
<reference evidence="17 18" key="1">
    <citation type="submission" date="2023-10" db="EMBL/GenBank/DDBJ databases">
        <title>Genome-Wide Identification Analysis in wild type Solanum Pinnatisectum Reveals Some Genes Defensing Phytophthora Infestans.</title>
        <authorList>
            <person name="Sun C."/>
        </authorList>
    </citation>
    <scope>NUCLEOTIDE SEQUENCE [LARGE SCALE GENOMIC DNA]</scope>
    <source>
        <strain evidence="17">LQN</strain>
        <tissue evidence="17">Leaf</tissue>
    </source>
</reference>
<dbReference type="PANTHER" id="PTHR46422">
    <property type="entry name" value="SERINE/THREONINE-PROTEIN PHOSPHATASE BSL3"/>
    <property type="match status" value="1"/>
</dbReference>
<evidence type="ECO:0000256" key="13">
    <source>
        <dbReference type="PIRNR" id="PIRNR036363"/>
    </source>
</evidence>
<accession>A0AAV9KAB9</accession>
<evidence type="ECO:0000256" key="1">
    <source>
        <dbReference type="ARBA" id="ARBA00004123"/>
    </source>
</evidence>
<evidence type="ECO:0000259" key="16">
    <source>
        <dbReference type="PROSITE" id="PS00125"/>
    </source>
</evidence>
<dbReference type="Gene3D" id="3.60.21.10">
    <property type="match status" value="1"/>
</dbReference>
<dbReference type="GO" id="GO:0004722">
    <property type="term" value="F:protein serine/threonine phosphatase activity"/>
    <property type="evidence" value="ECO:0007669"/>
    <property type="project" value="UniProtKB-UniRule"/>
</dbReference>
<evidence type="ECO:0000256" key="4">
    <source>
        <dbReference type="ARBA" id="ARBA00022723"/>
    </source>
</evidence>
<dbReference type="SUPFAM" id="SSF117281">
    <property type="entry name" value="Kelch motif"/>
    <property type="match status" value="1"/>
</dbReference>
<feature type="compositionally biased region" description="Low complexity" evidence="15">
    <location>
        <begin position="32"/>
        <end position="55"/>
    </location>
</feature>
<evidence type="ECO:0000313" key="18">
    <source>
        <dbReference type="Proteomes" id="UP001311915"/>
    </source>
</evidence>
<dbReference type="Pfam" id="PF07646">
    <property type="entry name" value="Kelch_2"/>
    <property type="match status" value="1"/>
</dbReference>
<dbReference type="Proteomes" id="UP001311915">
    <property type="component" value="Unassembled WGS sequence"/>
</dbReference>
<dbReference type="Pfam" id="PF00149">
    <property type="entry name" value="Metallophos"/>
    <property type="match status" value="1"/>
</dbReference>
<comment type="similarity">
    <text evidence="2 13">Belongs to the PPP phosphatase family. BSU subfamily.</text>
</comment>
<gene>
    <name evidence="17" type="ORF">R3W88_030385</name>
</gene>
<feature type="region of interest" description="Disordered" evidence="15">
    <location>
        <begin position="539"/>
        <end position="580"/>
    </location>
</feature>
<dbReference type="GO" id="GO:0046872">
    <property type="term" value="F:metal ion binding"/>
    <property type="evidence" value="ECO:0007669"/>
    <property type="project" value="UniProtKB-UniRule"/>
</dbReference>
<comment type="catalytic activity">
    <reaction evidence="11 13 14">
        <text>O-phospho-L-threonyl-[protein] + H2O = L-threonyl-[protein] + phosphate</text>
        <dbReference type="Rhea" id="RHEA:47004"/>
        <dbReference type="Rhea" id="RHEA-COMP:11060"/>
        <dbReference type="Rhea" id="RHEA-COMP:11605"/>
        <dbReference type="ChEBI" id="CHEBI:15377"/>
        <dbReference type="ChEBI" id="CHEBI:30013"/>
        <dbReference type="ChEBI" id="CHEBI:43474"/>
        <dbReference type="ChEBI" id="CHEBI:61977"/>
        <dbReference type="EC" id="3.1.3.16"/>
    </reaction>
</comment>
<keyword evidence="8 13" id="KW-0464">Manganese</keyword>
<evidence type="ECO:0000256" key="7">
    <source>
        <dbReference type="ARBA" id="ARBA00022912"/>
    </source>
</evidence>
<protein>
    <recommendedName>
        <fullName evidence="13 14">Serine/threonine-protein phosphatase</fullName>
        <ecNumber evidence="13 14">3.1.3.16</ecNumber>
    </recommendedName>
</protein>
<dbReference type="PROSITE" id="PS00125">
    <property type="entry name" value="SER_THR_PHOSPHATASE"/>
    <property type="match status" value="1"/>
</dbReference>
<dbReference type="GO" id="GO:0005634">
    <property type="term" value="C:nucleus"/>
    <property type="evidence" value="ECO:0007669"/>
    <property type="project" value="UniProtKB-SubCell"/>
</dbReference>
<feature type="region of interest" description="Disordered" evidence="15">
    <location>
        <begin position="1"/>
        <end position="63"/>
    </location>
</feature>
<dbReference type="EMBL" id="JAWPEI010000012">
    <property type="protein sequence ID" value="KAK4709460.1"/>
    <property type="molecule type" value="Genomic_DNA"/>
</dbReference>
<sequence length="994" mass="106226">MDVDSTMISESDHDPTVQNDSSTSEQQLNDESSTSLQQQSSQTQQQQQQSSSSSSPAVAGPRCAPTYSVVHEVIEKKEDGPGPRCGHTLTAVPAVGEEGSPNYIGPRLILFGGATALEGNSAASGTPSSAGSAGIRLAGATADVHCYDVLTNKWSRITPIGEPPTPRAAHVATAVGTMVVIQGGIGPAGLSAEDLHVLDLTQQRPRWHRVVVQGPGPGPRYGHVMALVGQRYLMAIGGNDGKRPLADVWALDTAAKPYEWRKLEPEGEGPPPCMYATASARSDGLLLLCGGRDANSVPLASAYGLAKHRDGRWEWAIAPGVSPSPRYQHAAVFVNARLHVSGGALGGGRMVEDSSNVAVLDTAAGVWCDTKSVVTSPRTGRFSADAAGGDAAVELTRRCRHAAAAVGDLIFIYGGLRGGVLLDDLLVAEDLAAAETTSAASHAAAAAANLQDGRLAGRYGFGDERTRQTVPDAVNDGSVVLGNAVAPPVNGDMYTDISTENVMLQGSRRLSKGVEYLVEASAAEAEAITATLAAAKARQQGNGEVELPDRDGGAEATPSGKAASTSINLDSSGSNNSAPTGVRLHHRAIVVAAETGGALGGMVRQLSIDQFENEGRRVSYGTPENVTAARKLLDRQMSINSVPKKLITHLLKPRGWKPPVRREFFLDCNEIADLCDSAERIFASEPTVLQLRAPIKIFGDLHGQFGDLMRLFDEYGSPSTAGDIAYIDYLFLGDYVDRGQHSLETITLLLALKVEYPHNIHLIRGNHEASDINALFGFRIECIERLGERDGIWAWHRINRLFNWLPLAALIEKKIICMHGGIGRSINHVEQIESIQRPITMEAGSIVLMDLLWSDPTENDSVEGLRPNARGPGLVTFGPDRVMEFCNNNDLQLIVRAHECVMDGFERFAQGHLITLFSATNYCGTANNAGAILVLGRDLVVVPKLIHPIPPISSPENSPERHIEDTWMQELNANRPPTPTRGRPQVANDRVICT</sequence>
<evidence type="ECO:0000256" key="5">
    <source>
        <dbReference type="ARBA" id="ARBA00022737"/>
    </source>
</evidence>